<feature type="compositionally biased region" description="Low complexity" evidence="1">
    <location>
        <begin position="11"/>
        <end position="30"/>
    </location>
</feature>
<dbReference type="Gene3D" id="3.40.50.300">
    <property type="entry name" value="P-loop containing nucleotide triphosphate hydrolases"/>
    <property type="match status" value="1"/>
</dbReference>
<reference evidence="2 3" key="1">
    <citation type="journal article" date="2011" name="J. Bacteriol.">
        <title>Genome sequence of the mercury-methylating and pleomorphic Desulfovibrio africanus Strain Walvis Bay.</title>
        <authorList>
            <person name="Brown S.D."/>
            <person name="Wall J.D."/>
            <person name="Kucken A.M."/>
            <person name="Gilmour C.C."/>
            <person name="Podar M."/>
            <person name="Brandt C.C."/>
            <person name="Teshima H."/>
            <person name="Detter J.C."/>
            <person name="Han C.S."/>
            <person name="Land M.L."/>
            <person name="Lucas S."/>
            <person name="Han J."/>
            <person name="Pennacchio L."/>
            <person name="Nolan M."/>
            <person name="Pitluck S."/>
            <person name="Woyke T."/>
            <person name="Goodwin L."/>
            <person name="Palumbo A.V."/>
            <person name="Elias D.A."/>
        </authorList>
    </citation>
    <scope>NUCLEOTIDE SEQUENCE [LARGE SCALE GENOMIC DNA]</scope>
    <source>
        <strain evidence="2 3">Walvis Bay</strain>
    </source>
</reference>
<gene>
    <name evidence="2" type="ORF">Desaf_0565</name>
</gene>
<evidence type="ECO:0000313" key="3">
    <source>
        <dbReference type="Proteomes" id="UP000007844"/>
    </source>
</evidence>
<feature type="region of interest" description="Disordered" evidence="1">
    <location>
        <begin position="1"/>
        <end position="34"/>
    </location>
</feature>
<evidence type="ECO:0000256" key="1">
    <source>
        <dbReference type="SAM" id="MobiDB-lite"/>
    </source>
</evidence>
<dbReference type="KEGG" id="daf:Desaf_0565"/>
<keyword evidence="3" id="KW-1185">Reference proteome</keyword>
<dbReference type="AlphaFoldDB" id="F3YVW0"/>
<proteinExistence type="predicted"/>
<dbReference type="EMBL" id="CP003221">
    <property type="protein sequence ID" value="EGJ48918.1"/>
    <property type="molecule type" value="Genomic_DNA"/>
</dbReference>
<dbReference type="Proteomes" id="UP000007844">
    <property type="component" value="Chromosome"/>
</dbReference>
<dbReference type="STRING" id="690850.Desaf_0565"/>
<organism evidence="2 3">
    <name type="scientific">Desulfocurvibacter africanus subsp. africanus str. Walvis Bay</name>
    <dbReference type="NCBI Taxonomy" id="690850"/>
    <lineage>
        <taxon>Bacteria</taxon>
        <taxon>Pseudomonadati</taxon>
        <taxon>Thermodesulfobacteriota</taxon>
        <taxon>Desulfovibrionia</taxon>
        <taxon>Desulfovibrionales</taxon>
        <taxon>Desulfovibrionaceae</taxon>
        <taxon>Desulfocurvibacter</taxon>
    </lineage>
</organism>
<dbReference type="RefSeq" id="WP_014258758.1">
    <property type="nucleotide sequence ID" value="NC_016629.1"/>
</dbReference>
<dbReference type="InterPro" id="IPR027417">
    <property type="entry name" value="P-loop_NTPase"/>
</dbReference>
<dbReference type="SUPFAM" id="SSF52540">
    <property type="entry name" value="P-loop containing nucleoside triphosphate hydrolases"/>
    <property type="match status" value="1"/>
</dbReference>
<name>F3YVW0_DESAF</name>
<dbReference type="eggNOG" id="COG0410">
    <property type="taxonomic scope" value="Bacteria"/>
</dbReference>
<protein>
    <recommendedName>
        <fullName evidence="4">SMC domain protein</fullName>
    </recommendedName>
</protein>
<sequence length="267" mass="28806">MSHGDTGSFNLPGLSGPSGPSDSAGPAGPAERPDLSTVSVITDLAGLADLADPRELERRLDGLAGIAEARHKDYLRATAELAEISAFLELAPKAEALLEKLSQSLFGELLDEIEANLTQAIREILGQDRVVKSDRETKGGRLHVSFRIENQGQIEDILVGQGGSVCNILSVSLRLIALSQLDPARHRPFLVLDEQDCWLKPELVPTFMKLIRTIAERLGLQVLVISHHPLDLFATQAETIYGLAPCRDNGVRLTRLKGGPTEAAQEG</sequence>
<dbReference type="HOGENOM" id="CLU_090944_0_0_7"/>
<evidence type="ECO:0008006" key="4">
    <source>
        <dbReference type="Google" id="ProtNLM"/>
    </source>
</evidence>
<accession>F3YVW0</accession>
<evidence type="ECO:0000313" key="2">
    <source>
        <dbReference type="EMBL" id="EGJ48918.1"/>
    </source>
</evidence>